<dbReference type="InterPro" id="IPR051813">
    <property type="entry name" value="HepT_RNase_toxin"/>
</dbReference>
<evidence type="ECO:0000256" key="4">
    <source>
        <dbReference type="ARBA" id="ARBA00022741"/>
    </source>
</evidence>
<protein>
    <recommendedName>
        <fullName evidence="7">DUF86 domain-containing protein</fullName>
    </recommendedName>
</protein>
<evidence type="ECO:0000256" key="1">
    <source>
        <dbReference type="ARBA" id="ARBA00022553"/>
    </source>
</evidence>
<evidence type="ECO:0000256" key="5">
    <source>
        <dbReference type="ARBA" id="ARBA00022801"/>
    </source>
</evidence>
<reference evidence="6" key="1">
    <citation type="journal article" date="2015" name="Proc. Natl. Acad. Sci. U.S.A.">
        <title>Networks of energetic and metabolic interactions define dynamics in microbial communities.</title>
        <authorList>
            <person name="Embree M."/>
            <person name="Liu J.K."/>
            <person name="Al-Bassam M.M."/>
            <person name="Zengler K."/>
        </authorList>
    </citation>
    <scope>NUCLEOTIDE SEQUENCE</scope>
</reference>
<dbReference type="PANTHER" id="PTHR34139">
    <property type="entry name" value="UPF0331 PROTEIN MJ0127"/>
    <property type="match status" value="1"/>
</dbReference>
<comment type="caution">
    <text evidence="6">The sequence shown here is derived from an EMBL/GenBank/DDBJ whole genome shotgun (WGS) entry which is preliminary data.</text>
</comment>
<dbReference type="GO" id="GO:0016787">
    <property type="term" value="F:hydrolase activity"/>
    <property type="evidence" value="ECO:0007669"/>
    <property type="project" value="UniProtKB-KW"/>
</dbReference>
<proteinExistence type="predicted"/>
<keyword evidence="1" id="KW-0597">Phosphoprotein</keyword>
<keyword evidence="3" id="KW-0540">Nuclease</keyword>
<keyword evidence="5" id="KW-0378">Hydrolase</keyword>
<dbReference type="EMBL" id="LNQE01001363">
    <property type="protein sequence ID" value="KUG18762.1"/>
    <property type="molecule type" value="Genomic_DNA"/>
</dbReference>
<dbReference type="GO" id="GO:0004540">
    <property type="term" value="F:RNA nuclease activity"/>
    <property type="evidence" value="ECO:0007669"/>
    <property type="project" value="InterPro"/>
</dbReference>
<organism evidence="6">
    <name type="scientific">hydrocarbon metagenome</name>
    <dbReference type="NCBI Taxonomy" id="938273"/>
    <lineage>
        <taxon>unclassified sequences</taxon>
        <taxon>metagenomes</taxon>
        <taxon>ecological metagenomes</taxon>
    </lineage>
</organism>
<dbReference type="Pfam" id="PF01934">
    <property type="entry name" value="HepT-like"/>
    <property type="match status" value="1"/>
</dbReference>
<evidence type="ECO:0000313" key="6">
    <source>
        <dbReference type="EMBL" id="KUG18762.1"/>
    </source>
</evidence>
<dbReference type="GO" id="GO:0110001">
    <property type="term" value="C:toxin-antitoxin complex"/>
    <property type="evidence" value="ECO:0007669"/>
    <property type="project" value="InterPro"/>
</dbReference>
<evidence type="ECO:0008006" key="7">
    <source>
        <dbReference type="Google" id="ProtNLM"/>
    </source>
</evidence>
<dbReference type="GO" id="GO:0000166">
    <property type="term" value="F:nucleotide binding"/>
    <property type="evidence" value="ECO:0007669"/>
    <property type="project" value="UniProtKB-KW"/>
</dbReference>
<dbReference type="PANTHER" id="PTHR34139:SF1">
    <property type="entry name" value="RNASE MJ1380-RELATED"/>
    <property type="match status" value="1"/>
</dbReference>
<dbReference type="InterPro" id="IPR008201">
    <property type="entry name" value="HepT-like"/>
</dbReference>
<keyword evidence="4" id="KW-0547">Nucleotide-binding</keyword>
<evidence type="ECO:0000256" key="2">
    <source>
        <dbReference type="ARBA" id="ARBA00022649"/>
    </source>
</evidence>
<name>A0A0W8FD38_9ZZZZ</name>
<dbReference type="AlphaFoldDB" id="A0A0W8FD38"/>
<sequence length="115" mass="13707">MKKRDYGSYLEDIIEHMNYAEEFIRDMTFDEFKSDKKTVLSVTKCIEVVGEATKHIPDQIRERYPEIPWRDMAGIRDRLVHGYFKVDLSIVWTTVTIEFPELRSMLENVLADMDR</sequence>
<keyword evidence="2" id="KW-1277">Toxin-antitoxin system</keyword>
<gene>
    <name evidence="6" type="ORF">ASZ90_011520</name>
</gene>
<accession>A0A0W8FD38</accession>
<evidence type="ECO:0000256" key="3">
    <source>
        <dbReference type="ARBA" id="ARBA00022722"/>
    </source>
</evidence>